<evidence type="ECO:0000313" key="5">
    <source>
        <dbReference type="Proteomes" id="UP000572680"/>
    </source>
</evidence>
<dbReference type="RefSeq" id="WP_182849426.1">
    <property type="nucleotide sequence ID" value="NZ_JACJIA010000026.1"/>
</dbReference>
<feature type="compositionally biased region" description="Pro residues" evidence="1">
    <location>
        <begin position="247"/>
        <end position="266"/>
    </location>
</feature>
<evidence type="ECO:0000256" key="2">
    <source>
        <dbReference type="SAM" id="Phobius"/>
    </source>
</evidence>
<sequence length="266" mass="26705">MDASLRRTALPGAFLLASLVVGGTAAPAHAQTDWNMVAESIGEAGYYVDSGAKYFKSDQQLDLLRGAQDRSTPVFIAVMPASTKPGDAIAKLKSLMDRKGTYVVLAGDKLQASSTALPQQTVLRAYRSATGTNKGRPDGALVAFVRQLDEKKVGAQVSGRPKAPKPSAGASSAAGPEAGGPLPGSVPDVAKPAAKDDGPGVLPIALAGVAGVAVVGGVAFFVLRKRRRPAAEGPQAAAGAPMGPAAGGPPPGAPRPPQGPPQPPQG</sequence>
<keyword evidence="2" id="KW-0472">Membrane</keyword>
<organism evidence="4 5">
    <name type="scientific">Actinomadura namibiensis</name>
    <dbReference type="NCBI Taxonomy" id="182080"/>
    <lineage>
        <taxon>Bacteria</taxon>
        <taxon>Bacillati</taxon>
        <taxon>Actinomycetota</taxon>
        <taxon>Actinomycetes</taxon>
        <taxon>Streptosporangiales</taxon>
        <taxon>Thermomonosporaceae</taxon>
        <taxon>Actinomadura</taxon>
    </lineage>
</organism>
<keyword evidence="3" id="KW-0732">Signal</keyword>
<reference evidence="4 5" key="1">
    <citation type="submission" date="2020-08" db="EMBL/GenBank/DDBJ databases">
        <title>Genomic Encyclopedia of Type Strains, Phase IV (KMG-IV): sequencing the most valuable type-strain genomes for metagenomic binning, comparative biology and taxonomic classification.</title>
        <authorList>
            <person name="Goeker M."/>
        </authorList>
    </citation>
    <scope>NUCLEOTIDE SEQUENCE [LARGE SCALE GENOMIC DNA]</scope>
    <source>
        <strain evidence="4 5">DSM 44197</strain>
    </source>
</reference>
<feature type="compositionally biased region" description="Low complexity" evidence="1">
    <location>
        <begin position="231"/>
        <end position="244"/>
    </location>
</feature>
<feature type="region of interest" description="Disordered" evidence="1">
    <location>
        <begin position="228"/>
        <end position="266"/>
    </location>
</feature>
<proteinExistence type="predicted"/>
<feature type="signal peptide" evidence="3">
    <location>
        <begin position="1"/>
        <end position="30"/>
    </location>
</feature>
<feature type="region of interest" description="Disordered" evidence="1">
    <location>
        <begin position="153"/>
        <end position="194"/>
    </location>
</feature>
<feature type="compositionally biased region" description="Low complexity" evidence="1">
    <location>
        <begin position="159"/>
        <end position="176"/>
    </location>
</feature>
<dbReference type="Proteomes" id="UP000572680">
    <property type="component" value="Unassembled WGS sequence"/>
</dbReference>
<accession>A0A7W3QSA1</accession>
<protein>
    <submittedName>
        <fullName evidence="4">Uncharacterized protein</fullName>
    </submittedName>
</protein>
<evidence type="ECO:0000256" key="3">
    <source>
        <dbReference type="SAM" id="SignalP"/>
    </source>
</evidence>
<feature type="chain" id="PRO_5030741150" evidence="3">
    <location>
        <begin position="31"/>
        <end position="266"/>
    </location>
</feature>
<dbReference type="EMBL" id="JACJIA010000026">
    <property type="protein sequence ID" value="MBA8957625.1"/>
    <property type="molecule type" value="Genomic_DNA"/>
</dbReference>
<evidence type="ECO:0000256" key="1">
    <source>
        <dbReference type="SAM" id="MobiDB-lite"/>
    </source>
</evidence>
<keyword evidence="2" id="KW-1133">Transmembrane helix</keyword>
<name>A0A7W3QSA1_ACTNM</name>
<evidence type="ECO:0000313" key="4">
    <source>
        <dbReference type="EMBL" id="MBA8957625.1"/>
    </source>
</evidence>
<gene>
    <name evidence="4" type="ORF">HNR61_009320</name>
</gene>
<feature type="transmembrane region" description="Helical" evidence="2">
    <location>
        <begin position="201"/>
        <end position="223"/>
    </location>
</feature>
<keyword evidence="5" id="KW-1185">Reference proteome</keyword>
<dbReference type="AlphaFoldDB" id="A0A7W3QSA1"/>
<keyword evidence="2" id="KW-0812">Transmembrane</keyword>
<comment type="caution">
    <text evidence="4">The sequence shown here is derived from an EMBL/GenBank/DDBJ whole genome shotgun (WGS) entry which is preliminary data.</text>
</comment>